<evidence type="ECO:0000256" key="1">
    <source>
        <dbReference type="ARBA" id="ARBA00023122"/>
    </source>
</evidence>
<dbReference type="SUPFAM" id="SSF54631">
    <property type="entry name" value="CBS-domain pair"/>
    <property type="match status" value="1"/>
</dbReference>
<organism evidence="5 6">
    <name type="scientific">Marinobacter salinexigens</name>
    <dbReference type="NCBI Taxonomy" id="2919747"/>
    <lineage>
        <taxon>Bacteria</taxon>
        <taxon>Pseudomonadati</taxon>
        <taxon>Pseudomonadota</taxon>
        <taxon>Gammaproteobacteria</taxon>
        <taxon>Pseudomonadales</taxon>
        <taxon>Marinobacteraceae</taxon>
        <taxon>Marinobacter</taxon>
    </lineage>
</organism>
<evidence type="ECO:0000256" key="2">
    <source>
        <dbReference type="PROSITE-ProRule" id="PRU00703"/>
    </source>
</evidence>
<protein>
    <submittedName>
        <fullName evidence="5">CBS domain-containing protein</fullName>
    </submittedName>
</protein>
<dbReference type="Pfam" id="PF00571">
    <property type="entry name" value="CBS"/>
    <property type="match status" value="2"/>
</dbReference>
<name>A0A5B0VH76_9GAMM</name>
<dbReference type="Proteomes" id="UP000323161">
    <property type="component" value="Unassembled WGS sequence"/>
</dbReference>
<dbReference type="PROSITE" id="PS51371">
    <property type="entry name" value="CBS"/>
    <property type="match status" value="2"/>
</dbReference>
<feature type="domain" description="CBS" evidence="4">
    <location>
        <begin position="151"/>
        <end position="208"/>
    </location>
</feature>
<evidence type="ECO:0000313" key="6">
    <source>
        <dbReference type="Proteomes" id="UP000323161"/>
    </source>
</evidence>
<evidence type="ECO:0000256" key="3">
    <source>
        <dbReference type="SAM" id="MobiDB-lite"/>
    </source>
</evidence>
<feature type="domain" description="CBS" evidence="4">
    <location>
        <begin position="86"/>
        <end position="143"/>
    </location>
</feature>
<gene>
    <name evidence="5" type="ORF">FWJ25_10945</name>
</gene>
<sequence length="211" mass="22806">MSIFVSEPGRPVGARVPEIYRGRRVDDVSELTESHPVNPSRSEATDAEFQQAANSGRHNRALEEYGSAGAGEARLERPYLPVSSFCSPALYVIPAAASVSEALTSMDEHGVQHLVVMSEDNVAGLVELRWLLEWVHRNGPDAMAQGLVHIELPAFLTASPETDAHQLARLMLAHRLSAALVIDSNGHPTGIVSSTDYLRLYASSGQQQGLV</sequence>
<dbReference type="PANTHER" id="PTHR43080">
    <property type="entry name" value="CBS DOMAIN-CONTAINING PROTEIN CBSX3, MITOCHONDRIAL"/>
    <property type="match status" value="1"/>
</dbReference>
<evidence type="ECO:0000259" key="4">
    <source>
        <dbReference type="PROSITE" id="PS51371"/>
    </source>
</evidence>
<dbReference type="InterPro" id="IPR051257">
    <property type="entry name" value="Diverse_CBS-Domain"/>
</dbReference>
<dbReference type="InterPro" id="IPR000644">
    <property type="entry name" value="CBS_dom"/>
</dbReference>
<dbReference type="CDD" id="cd02205">
    <property type="entry name" value="CBS_pair_SF"/>
    <property type="match status" value="1"/>
</dbReference>
<dbReference type="PANTHER" id="PTHR43080:SF2">
    <property type="entry name" value="CBS DOMAIN-CONTAINING PROTEIN"/>
    <property type="match status" value="1"/>
</dbReference>
<feature type="region of interest" description="Disordered" evidence="3">
    <location>
        <begin position="27"/>
        <end position="60"/>
    </location>
</feature>
<keyword evidence="1 2" id="KW-0129">CBS domain</keyword>
<dbReference type="AlphaFoldDB" id="A0A5B0VH76"/>
<proteinExistence type="predicted"/>
<evidence type="ECO:0000313" key="5">
    <source>
        <dbReference type="EMBL" id="KAA1173922.1"/>
    </source>
</evidence>
<dbReference type="EMBL" id="VTUU01000004">
    <property type="protein sequence ID" value="KAA1173922.1"/>
    <property type="molecule type" value="Genomic_DNA"/>
</dbReference>
<comment type="caution">
    <text evidence="5">The sequence shown here is derived from an EMBL/GenBank/DDBJ whole genome shotgun (WGS) entry which is preliminary data.</text>
</comment>
<dbReference type="SMART" id="SM00116">
    <property type="entry name" value="CBS"/>
    <property type="match status" value="2"/>
</dbReference>
<dbReference type="InterPro" id="IPR046342">
    <property type="entry name" value="CBS_dom_sf"/>
</dbReference>
<reference evidence="5 6" key="1">
    <citation type="submission" date="2019-08" db="EMBL/GenBank/DDBJ databases">
        <title>Marinobacter ZYF650 sp. nov., a marine bacterium isolated from seawater of the Mariana trench.</title>
        <authorList>
            <person name="Ahmad W."/>
        </authorList>
    </citation>
    <scope>NUCLEOTIDE SEQUENCE [LARGE SCALE GENOMIC DNA]</scope>
    <source>
        <strain evidence="5 6">ZYF650</strain>
    </source>
</reference>
<accession>A0A5B0VH76</accession>
<dbReference type="Gene3D" id="3.10.580.10">
    <property type="entry name" value="CBS-domain"/>
    <property type="match status" value="2"/>
</dbReference>
<keyword evidence="6" id="KW-1185">Reference proteome</keyword>
<dbReference type="RefSeq" id="WP_149600318.1">
    <property type="nucleotide sequence ID" value="NZ_VTUU01000004.1"/>
</dbReference>